<evidence type="ECO:0000313" key="1">
    <source>
        <dbReference type="EMBL" id="GCE16772.1"/>
    </source>
</evidence>
<comment type="caution">
    <text evidence="1">The sequence shown here is derived from an EMBL/GenBank/DDBJ whole genome shotgun (WGS) entry which is preliminary data.</text>
</comment>
<evidence type="ECO:0000313" key="2">
    <source>
        <dbReference type="Proteomes" id="UP000287188"/>
    </source>
</evidence>
<protein>
    <submittedName>
        <fullName evidence="1">Uncharacterized protein</fullName>
    </submittedName>
</protein>
<dbReference type="Proteomes" id="UP000287188">
    <property type="component" value="Unassembled WGS sequence"/>
</dbReference>
<keyword evidence="2" id="KW-1185">Reference proteome</keyword>
<dbReference type="OrthoDB" id="3955334at2"/>
<organism evidence="1 2">
    <name type="scientific">Dictyobacter kobayashii</name>
    <dbReference type="NCBI Taxonomy" id="2014872"/>
    <lineage>
        <taxon>Bacteria</taxon>
        <taxon>Bacillati</taxon>
        <taxon>Chloroflexota</taxon>
        <taxon>Ktedonobacteria</taxon>
        <taxon>Ktedonobacterales</taxon>
        <taxon>Dictyobacteraceae</taxon>
        <taxon>Dictyobacter</taxon>
    </lineage>
</organism>
<dbReference type="EMBL" id="BIFS01000001">
    <property type="protein sequence ID" value="GCE16772.1"/>
    <property type="molecule type" value="Genomic_DNA"/>
</dbReference>
<accession>A0A402ACD5</accession>
<dbReference type="RefSeq" id="WP_126548601.1">
    <property type="nucleotide sequence ID" value="NZ_BIFS01000001.1"/>
</dbReference>
<proteinExistence type="predicted"/>
<gene>
    <name evidence="1" type="ORF">KDK_05720</name>
</gene>
<reference evidence="2" key="1">
    <citation type="submission" date="2018-12" db="EMBL/GenBank/DDBJ databases">
        <title>Tengunoibacter tsumagoiensis gen. nov., sp. nov., Dictyobacter kobayashii sp. nov., D. alpinus sp. nov., and D. joshuensis sp. nov. and description of Dictyobacteraceae fam. nov. within the order Ktedonobacterales isolated from Tengu-no-mugimeshi.</title>
        <authorList>
            <person name="Wang C.M."/>
            <person name="Zheng Y."/>
            <person name="Sakai Y."/>
            <person name="Toyoda A."/>
            <person name="Minakuchi Y."/>
            <person name="Abe K."/>
            <person name="Yokota A."/>
            <person name="Yabe S."/>
        </authorList>
    </citation>
    <scope>NUCLEOTIDE SEQUENCE [LARGE SCALE GENOMIC DNA]</scope>
    <source>
        <strain evidence="2">Uno11</strain>
    </source>
</reference>
<name>A0A402ACD5_9CHLR</name>
<sequence>MSQKLTASSIGLRAQEFHEGLKDIHAFGPREAHLQTTILIGKAASLATHLKGLIYVDNMQALRYLAAELGISSIELQPVLRVLEDVDFASVVTAGSQIKRIELRVPELRNGYNDLGERWLQLEPGEIEQSAIALLENVAAFPQGELAIREDLGLDDRVFNTIFTIGAEGALLDKYETPTGDTILYSPLTVEEKPQSLISLAQKFPESDVIAALHEVKRRQGLVMELVSNSGRSVMDQAVLLGVLSPVQLTMGRQNRIFLFSPRGGLEKEERTILEKARAILACVRCGEHYAETRKILYPRRILETLRDSKTFRYPRPDIAVPFVKTKTGPNKIKLSNMRMSILRYAYQRCR</sequence>
<dbReference type="AlphaFoldDB" id="A0A402ACD5"/>